<dbReference type="InterPro" id="IPR003615">
    <property type="entry name" value="HNH_nuc"/>
</dbReference>
<keyword evidence="2" id="KW-0540">Nuclease</keyword>
<dbReference type="EMBL" id="JAUUCC010000063">
    <property type="protein sequence ID" value="MEE2053158.1"/>
    <property type="molecule type" value="Genomic_DNA"/>
</dbReference>
<evidence type="ECO:0000259" key="1">
    <source>
        <dbReference type="Pfam" id="PF01844"/>
    </source>
</evidence>
<feature type="domain" description="HNH" evidence="1">
    <location>
        <begin position="167"/>
        <end position="220"/>
    </location>
</feature>
<keyword evidence="2" id="KW-0255">Endonuclease</keyword>
<gene>
    <name evidence="2" type="ORF">Q8A49_21890</name>
</gene>
<dbReference type="InterPro" id="IPR002711">
    <property type="entry name" value="HNH"/>
</dbReference>
<name>A0ABU7KV17_9ACTN</name>
<comment type="caution">
    <text evidence="2">The sequence shown here is derived from an EMBL/GenBank/DDBJ whole genome shotgun (WGS) entry which is preliminary data.</text>
</comment>
<protein>
    <submittedName>
        <fullName evidence="2">HNH endonuclease</fullName>
    </submittedName>
</protein>
<organism evidence="2 3">
    <name type="scientific">Nocardiopsis tropica</name>
    <dbReference type="NCBI Taxonomy" id="109330"/>
    <lineage>
        <taxon>Bacteria</taxon>
        <taxon>Bacillati</taxon>
        <taxon>Actinomycetota</taxon>
        <taxon>Actinomycetes</taxon>
        <taxon>Streptosporangiales</taxon>
        <taxon>Nocardiopsidaceae</taxon>
        <taxon>Nocardiopsis</taxon>
    </lineage>
</organism>
<evidence type="ECO:0000313" key="2">
    <source>
        <dbReference type="EMBL" id="MEE2053158.1"/>
    </source>
</evidence>
<dbReference type="Pfam" id="PF01844">
    <property type="entry name" value="HNH"/>
    <property type="match status" value="1"/>
</dbReference>
<proteinExistence type="predicted"/>
<sequence>MRDPPWKRDEIILACALVVDNSWKELRPGDARVAELSSFLRGLPLHLQNVRSEAFRGVNSVSRKTTDLATRCPGYSGAKTRGSKLDTEVVLAFWREPERMMAAAARIRALAGEFKEQPLVDGSDEAEEGSAMEGRLLLRAHRVRERNPKPKKAKLAQVRRKGLLIACEVCSFDFGRFYGPHGEGYIECHHVVPLHYIGESETRSADLALLCSNCHRMIHRGKQWLTPEQLRELVEGQGRRGSGLTVV</sequence>
<reference evidence="2 3" key="1">
    <citation type="submission" date="2023-07" db="EMBL/GenBank/DDBJ databases">
        <authorList>
            <person name="Girao M."/>
            <person name="Carvalho M.F."/>
        </authorList>
    </citation>
    <scope>NUCLEOTIDE SEQUENCE [LARGE SCALE GENOMIC DNA]</scope>
    <source>
        <strain evidence="2 3">66/93</strain>
    </source>
</reference>
<dbReference type="Proteomes" id="UP001348641">
    <property type="component" value="Unassembled WGS sequence"/>
</dbReference>
<dbReference type="GO" id="GO:0004519">
    <property type="term" value="F:endonuclease activity"/>
    <property type="evidence" value="ECO:0007669"/>
    <property type="project" value="UniProtKB-KW"/>
</dbReference>
<accession>A0ABU7KV17</accession>
<evidence type="ECO:0000313" key="3">
    <source>
        <dbReference type="Proteomes" id="UP001348641"/>
    </source>
</evidence>
<keyword evidence="2" id="KW-0378">Hydrolase</keyword>
<dbReference type="CDD" id="cd00085">
    <property type="entry name" value="HNHc"/>
    <property type="match status" value="1"/>
</dbReference>
<dbReference type="RefSeq" id="WP_330160124.1">
    <property type="nucleotide sequence ID" value="NZ_BAAAJA010000008.1"/>
</dbReference>